<evidence type="ECO:0000313" key="3">
    <source>
        <dbReference type="Proteomes" id="UP000002630"/>
    </source>
</evidence>
<proteinExistence type="predicted"/>
<evidence type="ECO:0000259" key="1">
    <source>
        <dbReference type="Pfam" id="PF05225"/>
    </source>
</evidence>
<keyword evidence="3" id="KW-1185">Reference proteome</keyword>
<dbReference type="GO" id="GO:0003677">
    <property type="term" value="F:DNA binding"/>
    <property type="evidence" value="ECO:0007669"/>
    <property type="project" value="InterPro"/>
</dbReference>
<dbReference type="Proteomes" id="UP000002630">
    <property type="component" value="Unassembled WGS sequence"/>
</dbReference>
<dbReference type="EMBL" id="FN649760">
    <property type="protein sequence ID" value="CBJ33949.1"/>
    <property type="molecule type" value="Genomic_DNA"/>
</dbReference>
<name>D7G6G3_ECTSI</name>
<sequence length="110" mass="12240">MIRRKVDEEQVRKACAAIDDGMSVRKAAEVFGVGRTSIADRRRGKVAMNTKVGPETILSKEEEDSLEHILLFAARNLLAVDRVHLRDAVRRLSIGIQRRVGERLACGLSS</sequence>
<dbReference type="SUPFAM" id="SSF46689">
    <property type="entry name" value="Homeodomain-like"/>
    <property type="match status" value="1"/>
</dbReference>
<organism evidence="2 3">
    <name type="scientific">Ectocarpus siliculosus</name>
    <name type="common">Brown alga</name>
    <name type="synonym">Conferva siliculosa</name>
    <dbReference type="NCBI Taxonomy" id="2880"/>
    <lineage>
        <taxon>Eukaryota</taxon>
        <taxon>Sar</taxon>
        <taxon>Stramenopiles</taxon>
        <taxon>Ochrophyta</taxon>
        <taxon>PX clade</taxon>
        <taxon>Phaeophyceae</taxon>
        <taxon>Ectocarpales</taxon>
        <taxon>Ectocarpaceae</taxon>
        <taxon>Ectocarpus</taxon>
    </lineage>
</organism>
<accession>D7G6G3</accession>
<dbReference type="OrthoDB" id="10031330at2759"/>
<feature type="domain" description="HTH psq-type" evidence="1">
    <location>
        <begin position="8"/>
        <end position="46"/>
    </location>
</feature>
<dbReference type="InterPro" id="IPR007889">
    <property type="entry name" value="HTH_Psq"/>
</dbReference>
<dbReference type="AlphaFoldDB" id="D7G6G3"/>
<reference evidence="2 3" key="1">
    <citation type="journal article" date="2010" name="Nature">
        <title>The Ectocarpus genome and the independent evolution of multicellularity in brown algae.</title>
        <authorList>
            <person name="Cock J.M."/>
            <person name="Sterck L."/>
            <person name="Rouze P."/>
            <person name="Scornet D."/>
            <person name="Allen A.E."/>
            <person name="Amoutzias G."/>
            <person name="Anthouard V."/>
            <person name="Artiguenave F."/>
            <person name="Aury J.M."/>
            <person name="Badger J.H."/>
            <person name="Beszteri B."/>
            <person name="Billiau K."/>
            <person name="Bonnet E."/>
            <person name="Bothwell J.H."/>
            <person name="Bowler C."/>
            <person name="Boyen C."/>
            <person name="Brownlee C."/>
            <person name="Carrano C.J."/>
            <person name="Charrier B."/>
            <person name="Cho G.Y."/>
            <person name="Coelho S.M."/>
            <person name="Collen J."/>
            <person name="Corre E."/>
            <person name="Da Silva C."/>
            <person name="Delage L."/>
            <person name="Delaroque N."/>
            <person name="Dittami S.M."/>
            <person name="Doulbeau S."/>
            <person name="Elias M."/>
            <person name="Farnham G."/>
            <person name="Gachon C.M."/>
            <person name="Gschloessl B."/>
            <person name="Heesch S."/>
            <person name="Jabbari K."/>
            <person name="Jubin C."/>
            <person name="Kawai H."/>
            <person name="Kimura K."/>
            <person name="Kloareg B."/>
            <person name="Kupper F.C."/>
            <person name="Lang D."/>
            <person name="Le Bail A."/>
            <person name="Leblanc C."/>
            <person name="Lerouge P."/>
            <person name="Lohr M."/>
            <person name="Lopez P.J."/>
            <person name="Martens C."/>
            <person name="Maumus F."/>
            <person name="Michel G."/>
            <person name="Miranda-Saavedra D."/>
            <person name="Morales J."/>
            <person name="Moreau H."/>
            <person name="Motomura T."/>
            <person name="Nagasato C."/>
            <person name="Napoli C.A."/>
            <person name="Nelson D.R."/>
            <person name="Nyvall-Collen P."/>
            <person name="Peters A.F."/>
            <person name="Pommier C."/>
            <person name="Potin P."/>
            <person name="Poulain J."/>
            <person name="Quesneville H."/>
            <person name="Read B."/>
            <person name="Rensing S.A."/>
            <person name="Ritter A."/>
            <person name="Rousvoal S."/>
            <person name="Samanta M."/>
            <person name="Samson G."/>
            <person name="Schroeder D.C."/>
            <person name="Segurens B."/>
            <person name="Strittmatter M."/>
            <person name="Tonon T."/>
            <person name="Tregear J.W."/>
            <person name="Valentin K."/>
            <person name="von Dassow P."/>
            <person name="Yamagishi T."/>
            <person name="Van de Peer Y."/>
            <person name="Wincker P."/>
        </authorList>
    </citation>
    <scope>NUCLEOTIDE SEQUENCE [LARGE SCALE GENOMIC DNA]</scope>
    <source>
        <strain evidence="3">Ec32 / CCAP1310/4</strain>
    </source>
</reference>
<dbReference type="Gene3D" id="1.10.10.60">
    <property type="entry name" value="Homeodomain-like"/>
    <property type="match status" value="1"/>
</dbReference>
<protein>
    <submittedName>
        <fullName evidence="2">Transposase</fullName>
    </submittedName>
</protein>
<dbReference type="Pfam" id="PF05225">
    <property type="entry name" value="HTH_psq"/>
    <property type="match status" value="1"/>
</dbReference>
<gene>
    <name evidence="2" type="ORF">Esi_0749_0003</name>
</gene>
<dbReference type="InParanoid" id="D7G6G3"/>
<dbReference type="InterPro" id="IPR009057">
    <property type="entry name" value="Homeodomain-like_sf"/>
</dbReference>
<evidence type="ECO:0000313" key="2">
    <source>
        <dbReference type="EMBL" id="CBJ33949.1"/>
    </source>
</evidence>